<proteinExistence type="predicted"/>
<protein>
    <submittedName>
        <fullName evidence="1">Uncharacterized protein</fullName>
    </submittedName>
</protein>
<comment type="caution">
    <text evidence="1">The sequence shown here is derived from an EMBL/GenBank/DDBJ whole genome shotgun (WGS) entry which is preliminary data.</text>
</comment>
<name>A0A0E9N6K4_9BACT</name>
<accession>A0A0E9N6K4</accession>
<reference evidence="1 2" key="1">
    <citation type="submission" date="2015-04" db="EMBL/GenBank/DDBJ databases">
        <title>Whole genome shotgun sequence of Flavihumibacter petaseus NBRC 106054.</title>
        <authorList>
            <person name="Miyazawa S."/>
            <person name="Hosoyama A."/>
            <person name="Hashimoto M."/>
            <person name="Noguchi M."/>
            <person name="Tsuchikane K."/>
            <person name="Ohji S."/>
            <person name="Yamazoe A."/>
            <person name="Ichikawa N."/>
            <person name="Kimura A."/>
            <person name="Fujita N."/>
        </authorList>
    </citation>
    <scope>NUCLEOTIDE SEQUENCE [LARGE SCALE GENOMIC DNA]</scope>
    <source>
        <strain evidence="1 2">NBRC 106054</strain>
    </source>
</reference>
<keyword evidence="2" id="KW-1185">Reference proteome</keyword>
<dbReference type="AlphaFoldDB" id="A0A0E9N6K4"/>
<dbReference type="EMBL" id="BBWV01000005">
    <property type="protein sequence ID" value="GAO45356.1"/>
    <property type="molecule type" value="Genomic_DNA"/>
</dbReference>
<dbReference type="Proteomes" id="UP000033121">
    <property type="component" value="Unassembled WGS sequence"/>
</dbReference>
<evidence type="ECO:0000313" key="1">
    <source>
        <dbReference type="EMBL" id="GAO45356.1"/>
    </source>
</evidence>
<dbReference type="STRING" id="1220578.FPE01S_05_00530"/>
<organism evidence="1 2">
    <name type="scientific">Flavihumibacter petaseus NBRC 106054</name>
    <dbReference type="NCBI Taxonomy" id="1220578"/>
    <lineage>
        <taxon>Bacteria</taxon>
        <taxon>Pseudomonadati</taxon>
        <taxon>Bacteroidota</taxon>
        <taxon>Chitinophagia</taxon>
        <taxon>Chitinophagales</taxon>
        <taxon>Chitinophagaceae</taxon>
        <taxon>Flavihumibacter</taxon>
    </lineage>
</organism>
<sequence length="148" mass="17359">MSYGQTQIDIDSLLKPLHDIKSSKDISAHHNAQAILNFGDRALPLLANRFADTALTEIHSDCREFVLTKGEVAIIMADKIEMMPYALLTHVQNCTLEFCKDNPNLIEYYLYPIRRNGMEIFQYRYNEWLKSNDRKKYGPYLSNKKRYY</sequence>
<gene>
    <name evidence="1" type="ORF">FPE01S_05_00530</name>
</gene>
<evidence type="ECO:0000313" key="2">
    <source>
        <dbReference type="Proteomes" id="UP000033121"/>
    </source>
</evidence>